<comment type="subcellular location">
    <subcellularLocation>
        <location evidence="1">Membrane</location>
        <topology evidence="1">Single-pass membrane protein</topology>
    </subcellularLocation>
</comment>
<reference evidence="6" key="1">
    <citation type="submission" date="2025-08" db="UniProtKB">
        <authorList>
            <consortium name="RefSeq"/>
        </authorList>
    </citation>
    <scope>IDENTIFICATION</scope>
    <source>
        <tissue evidence="6">Testes</tissue>
    </source>
</reference>
<dbReference type="PANTHER" id="PTHR24416:SF617">
    <property type="entry name" value="RET ONCOGENE, ISOFORM A"/>
    <property type="match status" value="1"/>
</dbReference>
<keyword evidence="5" id="KW-1185">Reference proteome</keyword>
<dbReference type="PROSITE" id="PS50011">
    <property type="entry name" value="PROTEIN_KINASE_DOM"/>
    <property type="match status" value="1"/>
</dbReference>
<proteinExistence type="predicted"/>
<dbReference type="SUPFAM" id="SSF56112">
    <property type="entry name" value="Protein kinase-like (PK-like)"/>
    <property type="match status" value="1"/>
</dbReference>
<dbReference type="PIRSF" id="PIRSF000615">
    <property type="entry name" value="TyrPK_CSF1-R"/>
    <property type="match status" value="1"/>
</dbReference>
<dbReference type="GeneID" id="102809259"/>
<dbReference type="PROSITE" id="PS00107">
    <property type="entry name" value="PROTEIN_KINASE_ATP"/>
    <property type="match status" value="1"/>
</dbReference>
<dbReference type="Gene3D" id="1.10.510.10">
    <property type="entry name" value="Transferase(Phosphotransferase) domain 1"/>
    <property type="match status" value="1"/>
</dbReference>
<accession>A0ABM0M9D2</accession>
<keyword evidence="3" id="KW-0547">Nucleotide-binding</keyword>
<evidence type="ECO:0000259" key="4">
    <source>
        <dbReference type="PROSITE" id="PS50011"/>
    </source>
</evidence>
<dbReference type="InterPro" id="IPR008266">
    <property type="entry name" value="Tyr_kinase_AS"/>
</dbReference>
<evidence type="ECO:0000256" key="1">
    <source>
        <dbReference type="ARBA" id="ARBA00004167"/>
    </source>
</evidence>
<sequence length="359" mass="40958">DIVNSDNIIDGEADVMVQDIKKWIIKASELKIDNVIGEGGFGIVFRAKYKKAEVKEITVAVKTMRGNASSMEERSLLSEAYNHIRLGIHNNIVNIHGIVVNDGPLKLVVEYAEQGDLLAYLHYLDKLNKAQRSLFSERVSQEGLFLTDVAIHVAQGLEFLHSKHVIHRDIAARNVVIYGDGIGKICDLGLSRDVYQTIYCKRPSPSDEERDMQLPIRWMAPETLAGDFVYSNKSDMWSYGVLLWEISALGQRPYHHVKPEHLLSIIRYGNIKLKKCAGCPIELYNVMKHCWQEDVKNRPSAGEMVLRLRRLKHQKKVHIYFCDPIIPVDVLTSVPRQSVPRHKYTNTIQINSMELSVFE</sequence>
<dbReference type="InterPro" id="IPR020635">
    <property type="entry name" value="Tyr_kinase_cat_dom"/>
</dbReference>
<dbReference type="PRINTS" id="PR00109">
    <property type="entry name" value="TYRKINASE"/>
</dbReference>
<dbReference type="PANTHER" id="PTHR24416">
    <property type="entry name" value="TYROSINE-PROTEIN KINASE RECEPTOR"/>
    <property type="match status" value="1"/>
</dbReference>
<dbReference type="InterPro" id="IPR017441">
    <property type="entry name" value="Protein_kinase_ATP_BS"/>
</dbReference>
<dbReference type="PROSITE" id="PS00109">
    <property type="entry name" value="PROTEIN_KINASE_TYR"/>
    <property type="match status" value="1"/>
</dbReference>
<dbReference type="Gene3D" id="3.30.200.20">
    <property type="entry name" value="Phosphorylase Kinase, domain 1"/>
    <property type="match status" value="1"/>
</dbReference>
<dbReference type="InterPro" id="IPR000719">
    <property type="entry name" value="Prot_kinase_dom"/>
</dbReference>
<comment type="catalytic activity">
    <reaction evidence="2">
        <text>L-tyrosyl-[protein] + ATP = O-phospho-L-tyrosyl-[protein] + ADP + H(+)</text>
        <dbReference type="Rhea" id="RHEA:10596"/>
        <dbReference type="Rhea" id="RHEA-COMP:10136"/>
        <dbReference type="Rhea" id="RHEA-COMP:20101"/>
        <dbReference type="ChEBI" id="CHEBI:15378"/>
        <dbReference type="ChEBI" id="CHEBI:30616"/>
        <dbReference type="ChEBI" id="CHEBI:46858"/>
        <dbReference type="ChEBI" id="CHEBI:61978"/>
        <dbReference type="ChEBI" id="CHEBI:456216"/>
        <dbReference type="EC" id="2.7.10.1"/>
    </reaction>
</comment>
<dbReference type="Proteomes" id="UP000694865">
    <property type="component" value="Unplaced"/>
</dbReference>
<dbReference type="SMART" id="SM00219">
    <property type="entry name" value="TyrKc"/>
    <property type="match status" value="1"/>
</dbReference>
<organism evidence="5 6">
    <name type="scientific">Saccoglossus kowalevskii</name>
    <name type="common">Acorn worm</name>
    <dbReference type="NCBI Taxonomy" id="10224"/>
    <lineage>
        <taxon>Eukaryota</taxon>
        <taxon>Metazoa</taxon>
        <taxon>Hemichordata</taxon>
        <taxon>Enteropneusta</taxon>
        <taxon>Harrimaniidae</taxon>
        <taxon>Saccoglossus</taxon>
    </lineage>
</organism>
<dbReference type="Pfam" id="PF07714">
    <property type="entry name" value="PK_Tyr_Ser-Thr"/>
    <property type="match status" value="1"/>
</dbReference>
<evidence type="ECO:0000313" key="5">
    <source>
        <dbReference type="Proteomes" id="UP000694865"/>
    </source>
</evidence>
<name>A0ABM0M9D2_SACKO</name>
<feature type="domain" description="Protein kinase" evidence="4">
    <location>
        <begin position="30"/>
        <end position="321"/>
    </location>
</feature>
<evidence type="ECO:0000256" key="2">
    <source>
        <dbReference type="ARBA" id="ARBA00051243"/>
    </source>
</evidence>
<feature type="binding site" evidence="3">
    <location>
        <position position="62"/>
    </location>
    <ligand>
        <name>ATP</name>
        <dbReference type="ChEBI" id="CHEBI:30616"/>
    </ligand>
</feature>
<dbReference type="CDD" id="cd00192">
    <property type="entry name" value="PTKc"/>
    <property type="match status" value="1"/>
</dbReference>
<gene>
    <name evidence="6" type="primary">LOC102809259</name>
</gene>
<feature type="non-terminal residue" evidence="6">
    <location>
        <position position="1"/>
    </location>
</feature>
<dbReference type="InterPro" id="IPR011009">
    <property type="entry name" value="Kinase-like_dom_sf"/>
</dbReference>
<keyword evidence="3" id="KW-0067">ATP-binding</keyword>
<protein>
    <submittedName>
        <fullName evidence="6">Platelet-derived growth factor receptor alpha-like</fullName>
    </submittedName>
</protein>
<evidence type="ECO:0000313" key="6">
    <source>
        <dbReference type="RefSeq" id="XP_006816623.1"/>
    </source>
</evidence>
<dbReference type="InterPro" id="IPR050122">
    <property type="entry name" value="RTK"/>
</dbReference>
<dbReference type="RefSeq" id="XP_006816623.1">
    <property type="nucleotide sequence ID" value="XM_006816560.1"/>
</dbReference>
<dbReference type="InterPro" id="IPR001245">
    <property type="entry name" value="Ser-Thr/Tyr_kinase_cat_dom"/>
</dbReference>
<evidence type="ECO:0000256" key="3">
    <source>
        <dbReference type="PROSITE-ProRule" id="PRU10141"/>
    </source>
</evidence>